<accession>A0A4P7W219</accession>
<dbReference type="InterPro" id="IPR039426">
    <property type="entry name" value="TonB-dep_rcpt-like"/>
</dbReference>
<comment type="similarity">
    <text evidence="1">Belongs to the TonB-dependent receptor family.</text>
</comment>
<dbReference type="SUPFAM" id="SSF49464">
    <property type="entry name" value="Carboxypeptidase regulatory domain-like"/>
    <property type="match status" value="1"/>
</dbReference>
<dbReference type="Pfam" id="PF07715">
    <property type="entry name" value="Plug"/>
    <property type="match status" value="1"/>
</dbReference>
<dbReference type="RefSeq" id="WP_123613716.1">
    <property type="nucleotide sequence ID" value="NZ_CP039396.1"/>
</dbReference>
<dbReference type="Gene3D" id="2.170.130.10">
    <property type="entry name" value="TonB-dependent receptor, plug domain"/>
    <property type="match status" value="1"/>
</dbReference>
<reference evidence="4" key="1">
    <citation type="submission" date="2019-02" db="EMBL/GenBank/DDBJ databases">
        <title>Isolation and identification of novel species under the genus Muribaculum.</title>
        <authorList>
            <person name="Miyake S."/>
            <person name="Ding Y."/>
            <person name="Low A."/>
            <person name="Soh M."/>
            <person name="Seedorf H."/>
        </authorList>
    </citation>
    <scope>NUCLEOTIDE SEQUENCE [LARGE SCALE GENOMIC DNA]</scope>
    <source>
        <strain evidence="4">H5</strain>
    </source>
</reference>
<keyword evidence="1" id="KW-0812">Transmembrane</keyword>
<dbReference type="EMBL" id="CP039396">
    <property type="protein sequence ID" value="QCD41832.1"/>
    <property type="molecule type" value="Genomic_DNA"/>
</dbReference>
<dbReference type="InterPro" id="IPR023996">
    <property type="entry name" value="TonB-dep_OMP_SusC/RagA"/>
</dbReference>
<evidence type="ECO:0000313" key="4">
    <source>
        <dbReference type="Proteomes" id="UP000297149"/>
    </source>
</evidence>
<organism evidence="3 4">
    <name type="scientific">Duncaniella dubosii</name>
    <dbReference type="NCBI Taxonomy" id="2518971"/>
    <lineage>
        <taxon>Bacteria</taxon>
        <taxon>Pseudomonadati</taxon>
        <taxon>Bacteroidota</taxon>
        <taxon>Bacteroidia</taxon>
        <taxon>Bacteroidales</taxon>
        <taxon>Muribaculaceae</taxon>
        <taxon>Duncaniella</taxon>
    </lineage>
</organism>
<proteinExistence type="inferred from homology"/>
<comment type="subcellular location">
    <subcellularLocation>
        <location evidence="1">Cell outer membrane</location>
        <topology evidence="1">Multi-pass membrane protein</topology>
    </subcellularLocation>
</comment>
<name>A0A4P7W219_9BACT</name>
<dbReference type="InterPro" id="IPR012910">
    <property type="entry name" value="Plug_dom"/>
</dbReference>
<keyword evidence="1" id="KW-0472">Membrane</keyword>
<dbReference type="NCBIfam" id="TIGR04057">
    <property type="entry name" value="SusC_RagA_signa"/>
    <property type="match status" value="1"/>
</dbReference>
<keyword evidence="1" id="KW-0813">Transport</keyword>
<dbReference type="GO" id="GO:0009279">
    <property type="term" value="C:cell outer membrane"/>
    <property type="evidence" value="ECO:0007669"/>
    <property type="project" value="UniProtKB-SubCell"/>
</dbReference>
<keyword evidence="1" id="KW-0998">Cell outer membrane</keyword>
<sequence>MTYHQKHFIALCMATLLWLVSIPVVWGADIPVVSGTVIDGDGEPVIGATIREQNTPNATFTNVDGEFTLKLTSKNPVLEISFIGYKTVKLPVTSSTVRVTMETEATDLDEVVVVAYGQQKKVTVTGSVAAVGSAEIKKSSEPNLAATLSGKLPGLTTMQQSGAPGEDDVKMFLRGAATTNGTSPLILVDGIPRTSMSEIDPNEVQSISVLKDASSTAVFGVRGANGVILITTRRGEEGKINVHGQVNYSMQQFNYWPEGRHSYDFVRLANEAALNDGGVPKYTDAQVAMYDLWKTGGSSDPAIRYWYPDTDWGDVYLKDHSNMVQANVNISGGSKKLKYFASAGYVYQGGMYKTESKDQLGYDPQSKMNRYNIRTNLDYNFNNWISASLDVSSSIRKTNQAAANMAGANTAGLRWAALTSKPTVPGPLTIAGNETNGFVVSEGVRDDGTLALHYVKGNRVVQDNELSLAQSAYGQLNRSGYKLLVEASANAIATLNFNLDRVTKGLSARGVISFETYAQQLTMGSKDFSGYRYDLNPGGYDHPVFTMEGNSEDDGQLALSRADVSRWFMNVQAQVNYNRTFSNVHNVTGMLLFQRDEKENILGSIPYKMIGLAGRFTYAFDSRYLAEVNIGYNGSEQFAPGHRFGFFPAFSLGWVASNEKFMQPLAENGWLTKLKFRASVGKVGNDELYAGADEAARQKQRFLYLDNNSKVPYIFHAQDAIMIPGSLTSAGDGTGIIYESLIGNPDIHWETAWKQNYAVDFTLFRNLDVTFDWFYEKRSDILISRNTIPHIGGLMSTQLPRSNFGKVKNTGYEISARYNYSLNRNLDFFLTGNFSYAKNTVIDADEVYLGDDYAYPYRTEGFSIGQQFGYLIDRSVNPELGLDGTGFYNSDEQIAQRGLTYSGIQPKRGDFVYKDLNNDGIIDQKDIAPIGYSSLLPRISYGLTFGGNAYGFDFSVMLQGVGKYTRYFGSQVMYEGFGTVFFSDMCDNRWSDERYAAGEKITHPRLSLIETSSHVANEYYTMDASYIRLKNLTVGYTLPKNFTRKLGMDNVRVYVSADNLHTWNKLHTKMIDPEQNGFSSYPLMKTYTAGLSIDL</sequence>
<dbReference type="InterPro" id="IPR037066">
    <property type="entry name" value="Plug_dom_sf"/>
</dbReference>
<dbReference type="Pfam" id="PF13715">
    <property type="entry name" value="CarbopepD_reg_2"/>
    <property type="match status" value="1"/>
</dbReference>
<protein>
    <submittedName>
        <fullName evidence="3">TonB-dependent receptor</fullName>
    </submittedName>
</protein>
<dbReference type="SUPFAM" id="SSF56935">
    <property type="entry name" value="Porins"/>
    <property type="match status" value="1"/>
</dbReference>
<evidence type="ECO:0000256" key="1">
    <source>
        <dbReference type="PROSITE-ProRule" id="PRU01360"/>
    </source>
</evidence>
<gene>
    <name evidence="3" type="ORF">E7747_05760</name>
</gene>
<dbReference type="Gene3D" id="2.60.40.1120">
    <property type="entry name" value="Carboxypeptidase-like, regulatory domain"/>
    <property type="match status" value="1"/>
</dbReference>
<dbReference type="FunFam" id="2.170.130.10:FF:000003">
    <property type="entry name" value="SusC/RagA family TonB-linked outer membrane protein"/>
    <property type="match status" value="1"/>
</dbReference>
<dbReference type="PROSITE" id="PS52016">
    <property type="entry name" value="TONB_DEPENDENT_REC_3"/>
    <property type="match status" value="1"/>
</dbReference>
<dbReference type="InterPro" id="IPR023997">
    <property type="entry name" value="TonB-dep_OMP_SusC/RagA_CS"/>
</dbReference>
<dbReference type="AlphaFoldDB" id="A0A4P7W219"/>
<dbReference type="NCBIfam" id="TIGR04056">
    <property type="entry name" value="OMP_RagA_SusC"/>
    <property type="match status" value="1"/>
</dbReference>
<dbReference type="KEGG" id="ddb:E7747_05760"/>
<keyword evidence="3" id="KW-0675">Receptor</keyword>
<dbReference type="InterPro" id="IPR008969">
    <property type="entry name" value="CarboxyPept-like_regulatory"/>
</dbReference>
<feature type="domain" description="TonB-dependent receptor plug" evidence="2">
    <location>
        <begin position="121"/>
        <end position="227"/>
    </location>
</feature>
<keyword evidence="4" id="KW-1185">Reference proteome</keyword>
<evidence type="ECO:0000313" key="3">
    <source>
        <dbReference type="EMBL" id="QCD41832.1"/>
    </source>
</evidence>
<keyword evidence="1" id="KW-1134">Transmembrane beta strand</keyword>
<dbReference type="Proteomes" id="UP000297149">
    <property type="component" value="Chromosome"/>
</dbReference>
<evidence type="ECO:0000259" key="2">
    <source>
        <dbReference type="Pfam" id="PF07715"/>
    </source>
</evidence>